<dbReference type="SMART" id="SM00382">
    <property type="entry name" value="AAA"/>
    <property type="match status" value="2"/>
</dbReference>
<keyword evidence="5" id="KW-0547">Nucleotide-binding</keyword>
<dbReference type="Pfam" id="PF00005">
    <property type="entry name" value="ABC_tran"/>
    <property type="match status" value="2"/>
</dbReference>
<sequence>MNEPLLQVDGLSVEFQTPDGWRQVTYDVSFRVDRRKTLALVGESGSGKSVTAMSILDLLPANARRTGRILFDGVDLVPLRDKGLRPLRGSRIATIFQEPMTALNPVYTIGHQLAEALTSHHHDLDRKTVRDRAIQLLRDVHMPDPEEKVDHYPHQLSGGQRQRAMIAMAISSEPDLLIADEPTTALDVTVQAEILDLISEIQERMGMAVLIITHDMGVVADIADDVVVMKDGRVVEGAPSAELFRSPKQEYTQALLAAVPHLGKADDFLSAARNKLRIDGVTAATPLPETVLRLQDAVIRYPGRWRRPGFQAINGIDLEVARGEIVGLVGESGSGKSTIGKAAIGLLPVTEGVLEVRGERITGRPGRALRQLRRHVTMVFQDPASSLNPRRTIGQAISDPLLWQGLVRDPRARRTRAKELLEQVQLDPDWCDRFPHELSGGQRQRIGIARAIATDPVLMIADEPTSALDVSVQAQVLDLFLALQRELGFSCLFISHDLSVVETLSNRVVVLRHGDVIEEGPTEEVLHHPSDDYTKRLIAAAPVPDPEIQQVRRAERLALRRG</sequence>
<evidence type="ECO:0000256" key="1">
    <source>
        <dbReference type="ARBA" id="ARBA00004202"/>
    </source>
</evidence>
<dbReference type="PROSITE" id="PS00211">
    <property type="entry name" value="ABC_TRANSPORTER_1"/>
    <property type="match status" value="2"/>
</dbReference>
<dbReference type="Gene3D" id="3.40.50.300">
    <property type="entry name" value="P-loop containing nucleotide triphosphate hydrolases"/>
    <property type="match status" value="2"/>
</dbReference>
<evidence type="ECO:0000313" key="10">
    <source>
        <dbReference type="Proteomes" id="UP001300096"/>
    </source>
</evidence>
<comment type="subcellular location">
    <subcellularLocation>
        <location evidence="1">Cell membrane</location>
        <topology evidence="1">Peripheral membrane protein</topology>
    </subcellularLocation>
</comment>
<name>A0ABT0FAZ3_9MICO</name>
<dbReference type="PANTHER" id="PTHR43297:SF2">
    <property type="entry name" value="DIPEPTIDE TRANSPORT ATP-BINDING PROTEIN DPPD"/>
    <property type="match status" value="1"/>
</dbReference>
<dbReference type="PANTHER" id="PTHR43297">
    <property type="entry name" value="OLIGOPEPTIDE TRANSPORT ATP-BINDING PROTEIN APPD"/>
    <property type="match status" value="1"/>
</dbReference>
<dbReference type="Proteomes" id="UP001300096">
    <property type="component" value="Unassembled WGS sequence"/>
</dbReference>
<keyword evidence="4" id="KW-1003">Cell membrane</keyword>
<dbReference type="EMBL" id="JAHWXN010000001">
    <property type="protein sequence ID" value="MCK2034892.1"/>
    <property type="molecule type" value="Genomic_DNA"/>
</dbReference>
<dbReference type="RefSeq" id="WP_247628344.1">
    <property type="nucleotide sequence ID" value="NZ_JAHWXN010000001.1"/>
</dbReference>
<protein>
    <submittedName>
        <fullName evidence="9">ABC transporter ATP-binding protein</fullName>
    </submittedName>
</protein>
<proteinExistence type="inferred from homology"/>
<dbReference type="InterPro" id="IPR013563">
    <property type="entry name" value="Oligopep_ABC_C"/>
</dbReference>
<evidence type="ECO:0000256" key="5">
    <source>
        <dbReference type="ARBA" id="ARBA00022741"/>
    </source>
</evidence>
<evidence type="ECO:0000256" key="2">
    <source>
        <dbReference type="ARBA" id="ARBA00005417"/>
    </source>
</evidence>
<comment type="caution">
    <text evidence="9">The sequence shown here is derived from an EMBL/GenBank/DDBJ whole genome shotgun (WGS) entry which is preliminary data.</text>
</comment>
<dbReference type="InterPro" id="IPR017871">
    <property type="entry name" value="ABC_transporter-like_CS"/>
</dbReference>
<dbReference type="SUPFAM" id="SSF52540">
    <property type="entry name" value="P-loop containing nucleoside triphosphate hydrolases"/>
    <property type="match status" value="2"/>
</dbReference>
<evidence type="ECO:0000256" key="7">
    <source>
        <dbReference type="ARBA" id="ARBA00023136"/>
    </source>
</evidence>
<dbReference type="InterPro" id="IPR003593">
    <property type="entry name" value="AAA+_ATPase"/>
</dbReference>
<dbReference type="Pfam" id="PF08352">
    <property type="entry name" value="oligo_HPY"/>
    <property type="match status" value="2"/>
</dbReference>
<feature type="domain" description="ABC transporter" evidence="8">
    <location>
        <begin position="292"/>
        <end position="538"/>
    </location>
</feature>
<dbReference type="PROSITE" id="PS50893">
    <property type="entry name" value="ABC_TRANSPORTER_2"/>
    <property type="match status" value="2"/>
</dbReference>
<dbReference type="CDD" id="cd03257">
    <property type="entry name" value="ABC_NikE_OppD_transporters"/>
    <property type="match status" value="2"/>
</dbReference>
<evidence type="ECO:0000313" key="9">
    <source>
        <dbReference type="EMBL" id="MCK2034892.1"/>
    </source>
</evidence>
<gene>
    <name evidence="9" type="ORF">KZC51_01975</name>
</gene>
<dbReference type="InterPro" id="IPR027417">
    <property type="entry name" value="P-loop_NTPase"/>
</dbReference>
<accession>A0ABT0FAZ3</accession>
<evidence type="ECO:0000256" key="3">
    <source>
        <dbReference type="ARBA" id="ARBA00022448"/>
    </source>
</evidence>
<dbReference type="NCBIfam" id="NF007739">
    <property type="entry name" value="PRK10419.1"/>
    <property type="match status" value="2"/>
</dbReference>
<feature type="domain" description="ABC transporter" evidence="8">
    <location>
        <begin position="6"/>
        <end position="256"/>
    </location>
</feature>
<keyword evidence="7" id="KW-0472">Membrane</keyword>
<dbReference type="InterPro" id="IPR003439">
    <property type="entry name" value="ABC_transporter-like_ATP-bd"/>
</dbReference>
<keyword evidence="3" id="KW-0813">Transport</keyword>
<evidence type="ECO:0000256" key="6">
    <source>
        <dbReference type="ARBA" id="ARBA00022840"/>
    </source>
</evidence>
<comment type="similarity">
    <text evidence="2">Belongs to the ABC transporter superfamily.</text>
</comment>
<keyword evidence="6 9" id="KW-0067">ATP-binding</keyword>
<dbReference type="GO" id="GO:0005524">
    <property type="term" value="F:ATP binding"/>
    <property type="evidence" value="ECO:0007669"/>
    <property type="project" value="UniProtKB-KW"/>
</dbReference>
<dbReference type="InterPro" id="IPR050388">
    <property type="entry name" value="ABC_Ni/Peptide_Import"/>
</dbReference>
<evidence type="ECO:0000259" key="8">
    <source>
        <dbReference type="PROSITE" id="PS50893"/>
    </source>
</evidence>
<reference evidence="9 10" key="1">
    <citation type="submission" date="2021-06" db="EMBL/GenBank/DDBJ databases">
        <title>Genome-based taxonomic framework of Microbacterium strains isolated from marine environment, the description of four new species and reclassification of four preexisting species.</title>
        <authorList>
            <person name="Lee S.D."/>
            <person name="Kim S.-M."/>
            <person name="Byeon Y.-S."/>
            <person name="Yang H.L."/>
            <person name="Kim I.S."/>
        </authorList>
    </citation>
    <scope>NUCLEOTIDE SEQUENCE [LARGE SCALE GENOMIC DNA]</scope>
    <source>
        <strain evidence="9 10">SSW1-49</strain>
    </source>
</reference>
<keyword evidence="10" id="KW-1185">Reference proteome</keyword>
<evidence type="ECO:0000256" key="4">
    <source>
        <dbReference type="ARBA" id="ARBA00022475"/>
    </source>
</evidence>
<organism evidence="9 10">
    <name type="scientific">Microbacterium croceum</name>
    <dbReference type="NCBI Taxonomy" id="2851645"/>
    <lineage>
        <taxon>Bacteria</taxon>
        <taxon>Bacillati</taxon>
        <taxon>Actinomycetota</taxon>
        <taxon>Actinomycetes</taxon>
        <taxon>Micrococcales</taxon>
        <taxon>Microbacteriaceae</taxon>
        <taxon>Microbacterium</taxon>
    </lineage>
</organism>
<dbReference type="NCBIfam" id="NF008453">
    <property type="entry name" value="PRK11308.1"/>
    <property type="match status" value="2"/>
</dbReference>